<accession>A0A7K1XXN4</accession>
<dbReference type="RefSeq" id="WP_160906670.1">
    <property type="nucleotide sequence ID" value="NZ_WVHS01000002.1"/>
</dbReference>
<comment type="caution">
    <text evidence="1">The sequence shown here is derived from an EMBL/GenBank/DDBJ whole genome shotgun (WGS) entry which is preliminary data.</text>
</comment>
<keyword evidence="2" id="KW-1185">Reference proteome</keyword>
<proteinExistence type="predicted"/>
<name>A0A7K1XXN4_9SPHI</name>
<dbReference type="Proteomes" id="UP000451233">
    <property type="component" value="Unassembled WGS sequence"/>
</dbReference>
<reference evidence="1 2" key="1">
    <citation type="submission" date="2019-11" db="EMBL/GenBank/DDBJ databases">
        <title>Pedobacter sp. HMF7056 Genome sequencing and assembly.</title>
        <authorList>
            <person name="Kang H."/>
            <person name="Kim H."/>
            <person name="Joh K."/>
        </authorList>
    </citation>
    <scope>NUCLEOTIDE SEQUENCE [LARGE SCALE GENOMIC DNA]</scope>
    <source>
        <strain evidence="1 2">HMF7056</strain>
    </source>
</reference>
<evidence type="ECO:0000313" key="2">
    <source>
        <dbReference type="Proteomes" id="UP000451233"/>
    </source>
</evidence>
<dbReference type="EMBL" id="WVHS01000002">
    <property type="protein sequence ID" value="MXV15693.1"/>
    <property type="molecule type" value="Genomic_DNA"/>
</dbReference>
<evidence type="ECO:0000313" key="1">
    <source>
        <dbReference type="EMBL" id="MXV15693.1"/>
    </source>
</evidence>
<dbReference type="AlphaFoldDB" id="A0A7K1XXN4"/>
<organism evidence="1 2">
    <name type="scientific">Hufsiella ginkgonis</name>
    <dbReference type="NCBI Taxonomy" id="2695274"/>
    <lineage>
        <taxon>Bacteria</taxon>
        <taxon>Pseudomonadati</taxon>
        <taxon>Bacteroidota</taxon>
        <taxon>Sphingobacteriia</taxon>
        <taxon>Sphingobacteriales</taxon>
        <taxon>Sphingobacteriaceae</taxon>
        <taxon>Hufsiella</taxon>
    </lineage>
</organism>
<gene>
    <name evidence="1" type="ORF">GS398_10290</name>
</gene>
<protein>
    <submittedName>
        <fullName evidence="1">Uncharacterized protein</fullName>
    </submittedName>
</protein>
<sequence>MILVFKTNVKNRRQVQKVQQLLFPLSSVTRWNFDLEDCDRVLRVIANDIPPRYIEELLTTAGIYCRELED</sequence>